<name>A0A0L6UQW5_9BASI</name>
<reference evidence="1 2" key="1">
    <citation type="submission" date="2015-08" db="EMBL/GenBank/DDBJ databases">
        <title>Next Generation Sequencing and Analysis of the Genome of Puccinia sorghi L Schw, the Causal Agent of Maize Common Rust.</title>
        <authorList>
            <person name="Rochi L."/>
            <person name="Burguener G."/>
            <person name="Darino M."/>
            <person name="Turjanski A."/>
            <person name="Kreff E."/>
            <person name="Dieguez M.J."/>
            <person name="Sacco F."/>
        </authorList>
    </citation>
    <scope>NUCLEOTIDE SEQUENCE [LARGE SCALE GENOMIC DNA]</scope>
    <source>
        <strain evidence="1 2">RO10H11247</strain>
    </source>
</reference>
<dbReference type="Proteomes" id="UP000037035">
    <property type="component" value="Unassembled WGS sequence"/>
</dbReference>
<accession>A0A0L6UQW5</accession>
<organism evidence="1 2">
    <name type="scientific">Puccinia sorghi</name>
    <dbReference type="NCBI Taxonomy" id="27349"/>
    <lineage>
        <taxon>Eukaryota</taxon>
        <taxon>Fungi</taxon>
        <taxon>Dikarya</taxon>
        <taxon>Basidiomycota</taxon>
        <taxon>Pucciniomycotina</taxon>
        <taxon>Pucciniomycetes</taxon>
        <taxon>Pucciniales</taxon>
        <taxon>Pucciniaceae</taxon>
        <taxon>Puccinia</taxon>
    </lineage>
</organism>
<dbReference type="VEuPathDB" id="FungiDB:VP01_4176g1"/>
<evidence type="ECO:0000313" key="2">
    <source>
        <dbReference type="Proteomes" id="UP000037035"/>
    </source>
</evidence>
<evidence type="ECO:0000313" key="1">
    <source>
        <dbReference type="EMBL" id="KNZ50919.1"/>
    </source>
</evidence>
<gene>
    <name evidence="1" type="ORF">VP01_4176g1</name>
</gene>
<sequence>MEMGSRYVKQPPWNFLTFLPGEYEHMKEIPAEFLFFTGIKFAQSLCGLPSQRLIIWQNPKNISILPATVLHETLVILVRADTYNAKKYKTSSLTTWPPAA</sequence>
<dbReference type="AlphaFoldDB" id="A0A0L6UQW5"/>
<comment type="caution">
    <text evidence="1">The sequence shown here is derived from an EMBL/GenBank/DDBJ whole genome shotgun (WGS) entry which is preliminary data.</text>
</comment>
<protein>
    <submittedName>
        <fullName evidence="1">Uncharacterized protein</fullName>
    </submittedName>
</protein>
<keyword evidence="2" id="KW-1185">Reference proteome</keyword>
<dbReference type="EMBL" id="LAVV01009253">
    <property type="protein sequence ID" value="KNZ50919.1"/>
    <property type="molecule type" value="Genomic_DNA"/>
</dbReference>
<proteinExistence type="predicted"/>